<gene>
    <name evidence="1" type="ORF">RJ41_14780</name>
</gene>
<dbReference type="AlphaFoldDB" id="A0A0B3YWH5"/>
<evidence type="ECO:0000313" key="1">
    <source>
        <dbReference type="EMBL" id="KHT46331.1"/>
    </source>
</evidence>
<protein>
    <recommendedName>
        <fullName evidence="3">Nitrogen regulatory protein P-II</fullName>
    </recommendedName>
</protein>
<keyword evidence="2" id="KW-1185">Reference proteome</keyword>
<comment type="caution">
    <text evidence="1">The sequence shown here is derived from an EMBL/GenBank/DDBJ whole genome shotgun (WGS) entry which is preliminary data.</text>
</comment>
<sequence length="105" mass="11583">MDKSQLLTLFIDKEMEADVVDCLIQLDGVSGFTVSTCFGFSRESAHLNKAEQVAGGRHMLKVEVIHNSEYAQAMLQALKALNGRNAIRYAITPVFDEGHIVQSTL</sequence>
<dbReference type="OrthoDB" id="5296902at2"/>
<dbReference type="Gene3D" id="3.30.70.120">
    <property type="match status" value="1"/>
</dbReference>
<reference evidence="1 2" key="1">
    <citation type="submission" date="2014-12" db="EMBL/GenBank/DDBJ databases">
        <title>Genome sequencing of Alteromonas marina AD001.</title>
        <authorList>
            <person name="Adrian T.G.S."/>
            <person name="Chan K.G."/>
        </authorList>
    </citation>
    <scope>NUCLEOTIDE SEQUENCE [LARGE SCALE GENOMIC DNA]</scope>
    <source>
        <strain evidence="1 2">AD001</strain>
    </source>
</reference>
<dbReference type="InterPro" id="IPR011322">
    <property type="entry name" value="N-reg_PII-like_a/b"/>
</dbReference>
<dbReference type="Proteomes" id="UP000031197">
    <property type="component" value="Unassembled WGS sequence"/>
</dbReference>
<dbReference type="Pfam" id="PF11582">
    <property type="entry name" value="DUF3240"/>
    <property type="match status" value="1"/>
</dbReference>
<proteinExistence type="predicted"/>
<dbReference type="SUPFAM" id="SSF54913">
    <property type="entry name" value="GlnB-like"/>
    <property type="match status" value="1"/>
</dbReference>
<dbReference type="EMBL" id="JWLW01000056">
    <property type="protein sequence ID" value="KHT46331.1"/>
    <property type="molecule type" value="Genomic_DNA"/>
</dbReference>
<name>A0A0B3YWH5_9ALTE</name>
<evidence type="ECO:0000313" key="2">
    <source>
        <dbReference type="Proteomes" id="UP000031197"/>
    </source>
</evidence>
<dbReference type="RefSeq" id="WP_039222434.1">
    <property type="nucleotide sequence ID" value="NZ_JWLW01000056.1"/>
</dbReference>
<organism evidence="1 2">
    <name type="scientific">Alteromonas marina</name>
    <dbReference type="NCBI Taxonomy" id="203795"/>
    <lineage>
        <taxon>Bacteria</taxon>
        <taxon>Pseudomonadati</taxon>
        <taxon>Pseudomonadota</taxon>
        <taxon>Gammaproteobacteria</taxon>
        <taxon>Alteromonadales</taxon>
        <taxon>Alteromonadaceae</taxon>
        <taxon>Alteromonas/Salinimonas group</taxon>
        <taxon>Alteromonas</taxon>
    </lineage>
</organism>
<accession>A0A0B3YWH5</accession>
<evidence type="ECO:0008006" key="3">
    <source>
        <dbReference type="Google" id="ProtNLM"/>
    </source>
</evidence>
<dbReference type="InterPro" id="IPR021634">
    <property type="entry name" value="DUF3240"/>
</dbReference>
<dbReference type="InterPro" id="IPR015867">
    <property type="entry name" value="N-reg_PII/ATP_PRibTrfase_C"/>
</dbReference>